<keyword evidence="4" id="KW-0106">Calcium</keyword>
<protein>
    <submittedName>
        <fullName evidence="7">Arylsulfatase</fullName>
    </submittedName>
</protein>
<dbReference type="PANTHER" id="PTHR42693:SF43">
    <property type="entry name" value="BLL2667 PROTEIN"/>
    <property type="match status" value="1"/>
</dbReference>
<dbReference type="Pfam" id="PF00884">
    <property type="entry name" value="Sulfatase"/>
    <property type="match status" value="1"/>
</dbReference>
<dbReference type="Proteomes" id="UP000427769">
    <property type="component" value="Chromosome"/>
</dbReference>
<dbReference type="Gene3D" id="3.40.720.10">
    <property type="entry name" value="Alkaline Phosphatase, subunit A"/>
    <property type="match status" value="1"/>
</dbReference>
<feature type="signal peptide" evidence="5">
    <location>
        <begin position="1"/>
        <end position="22"/>
    </location>
</feature>
<accession>A0A5K7ZFE2</accession>
<dbReference type="KEGG" id="dwd:DSCW_22440"/>
<evidence type="ECO:0000256" key="2">
    <source>
        <dbReference type="ARBA" id="ARBA00022723"/>
    </source>
</evidence>
<keyword evidence="8" id="KW-1185">Reference proteome</keyword>
<evidence type="ECO:0000256" key="5">
    <source>
        <dbReference type="SAM" id="SignalP"/>
    </source>
</evidence>
<evidence type="ECO:0000313" key="8">
    <source>
        <dbReference type="Proteomes" id="UP000427769"/>
    </source>
</evidence>
<dbReference type="InterPro" id="IPR000917">
    <property type="entry name" value="Sulfatase_N"/>
</dbReference>
<dbReference type="EMBL" id="AP021875">
    <property type="protein sequence ID" value="BBO74827.1"/>
    <property type="molecule type" value="Genomic_DNA"/>
</dbReference>
<dbReference type="GO" id="GO:0046872">
    <property type="term" value="F:metal ion binding"/>
    <property type="evidence" value="ECO:0007669"/>
    <property type="project" value="UniProtKB-KW"/>
</dbReference>
<evidence type="ECO:0000256" key="1">
    <source>
        <dbReference type="ARBA" id="ARBA00008779"/>
    </source>
</evidence>
<evidence type="ECO:0000256" key="3">
    <source>
        <dbReference type="ARBA" id="ARBA00022801"/>
    </source>
</evidence>
<dbReference type="SUPFAM" id="SSF53649">
    <property type="entry name" value="Alkaline phosphatase-like"/>
    <property type="match status" value="1"/>
</dbReference>
<comment type="similarity">
    <text evidence="1">Belongs to the sulfatase family.</text>
</comment>
<keyword evidence="3" id="KW-0378">Hydrolase</keyword>
<feature type="chain" id="PRO_5024388163" evidence="5">
    <location>
        <begin position="23"/>
        <end position="824"/>
    </location>
</feature>
<reference evidence="7 8" key="1">
    <citation type="submission" date="2019-11" db="EMBL/GenBank/DDBJ databases">
        <title>Comparative genomics of hydrocarbon-degrading Desulfosarcina strains.</title>
        <authorList>
            <person name="Watanabe M."/>
            <person name="Kojima H."/>
            <person name="Fukui M."/>
        </authorList>
    </citation>
    <scope>NUCLEOTIDE SEQUENCE [LARGE SCALE GENOMIC DNA]</scope>
    <source>
        <strain evidence="7 8">PP31</strain>
    </source>
</reference>
<dbReference type="Gene3D" id="3.30.1120.10">
    <property type="match status" value="1"/>
</dbReference>
<keyword evidence="5" id="KW-0732">Signal</keyword>
<proteinExistence type="inferred from homology"/>
<dbReference type="InterPro" id="IPR024607">
    <property type="entry name" value="Sulfatase_CS"/>
</dbReference>
<dbReference type="GO" id="GO:0016787">
    <property type="term" value="F:hydrolase activity"/>
    <property type="evidence" value="ECO:0007669"/>
    <property type="project" value="UniProtKB-KW"/>
</dbReference>
<feature type="domain" description="Sulfatase N-terminal" evidence="6">
    <location>
        <begin position="79"/>
        <end position="502"/>
    </location>
</feature>
<dbReference type="InterPro" id="IPR050738">
    <property type="entry name" value="Sulfatase"/>
</dbReference>
<keyword evidence="2" id="KW-0479">Metal-binding</keyword>
<dbReference type="InterPro" id="IPR017850">
    <property type="entry name" value="Alkaline_phosphatase_core_sf"/>
</dbReference>
<dbReference type="PROSITE" id="PS51257">
    <property type="entry name" value="PROKAR_LIPOPROTEIN"/>
    <property type="match status" value="1"/>
</dbReference>
<dbReference type="PANTHER" id="PTHR42693">
    <property type="entry name" value="ARYLSULFATASE FAMILY MEMBER"/>
    <property type="match status" value="1"/>
</dbReference>
<name>A0A5K7ZFE2_9BACT</name>
<organism evidence="7 8">
    <name type="scientific">Desulfosarcina widdelii</name>
    <dbReference type="NCBI Taxonomy" id="947919"/>
    <lineage>
        <taxon>Bacteria</taxon>
        <taxon>Pseudomonadati</taxon>
        <taxon>Thermodesulfobacteriota</taxon>
        <taxon>Desulfobacteria</taxon>
        <taxon>Desulfobacterales</taxon>
        <taxon>Desulfosarcinaceae</taxon>
        <taxon>Desulfosarcina</taxon>
    </lineage>
</organism>
<gene>
    <name evidence="7" type="primary">atsB</name>
    <name evidence="7" type="ORF">DSCW_22440</name>
</gene>
<evidence type="ECO:0000259" key="6">
    <source>
        <dbReference type="Pfam" id="PF00884"/>
    </source>
</evidence>
<evidence type="ECO:0000256" key="4">
    <source>
        <dbReference type="ARBA" id="ARBA00022837"/>
    </source>
</evidence>
<dbReference type="AlphaFoldDB" id="A0A5K7ZFE2"/>
<dbReference type="CDD" id="cd16025">
    <property type="entry name" value="PAS_like"/>
    <property type="match status" value="1"/>
</dbReference>
<dbReference type="PROSITE" id="PS00523">
    <property type="entry name" value="SULFATASE_1"/>
    <property type="match status" value="1"/>
</dbReference>
<sequence>MKVLKTAIFFLGILFIVSCNQADVSQKSEESNPVVVDQKVADGNAIPYPKEEWKGVQGKTLADSKPDFVGQKKAPDGAPNVLIVMLDDAGYSSATSFGGVMRTPTFDRLGDEGIRYTHMSVAAVCSPTRGSLLTGYNIHQIGTGIISEFATGYPGYNSQIDYSTPSIAKILTDNGYATAAFGKWHNTPMEEASPAGPFESWPTGMWGFEYFWGFMGGETNQFYPLLYENTTAIETPKTNADGSKFHMSHGMADQAIKWLDNWKGLRDAPFFMYYTPGAVHGPIQVPKEWRDKYKGKFDEGWHAYRAQQLERQKKLGLVPEDAKMVDWPKSIPEWNSYSEAGKAYLSRQMEVNAAFLEHVDHHIGRVIEHIEEMGELDNTLVIYLTADNGCTAEGTPTGTFSELLMQNGFPPLTMEQQLEKLEEFGGIDEWGGPHMNNHYSVAWSYASSTPFQWTKQMASHFGGTMSATAVRYPRAIKAKGEWRRQFQNVTDIVPTILEVTGVPAPDYVNGQKRKPYPGKSLTYAWNDPEAKTNHPTQYFEMTGFVGLYQEGWSLCGKPYRIPWSLDPSAMANFDPLNVEWELYHIDEDPIQQVNVADQYPEKVKALEKLFWEEADKYDAYPIGGSLGRMLQPESNPQRAAKRHWELTTNVYRVPELAGPEIKSTNYEVNAYITADDTTQGVIYAVGEHIGGQALFIKDGKLRYSYSTLGLYWHDFDVDVKIPHGDVKITLKHTMKEPRLNGPSTVELFINDEKVGEMDITATVYGAYTGHETFDIGRDEGMPVNEEYADLGKFKFTEGQLHKVVFDIRNPDEQEASAAVPGDID</sequence>
<evidence type="ECO:0000313" key="7">
    <source>
        <dbReference type="EMBL" id="BBO74827.1"/>
    </source>
</evidence>